<feature type="domain" description="Metallo-beta-lactamase" evidence="1">
    <location>
        <begin position="31"/>
        <end position="118"/>
    </location>
</feature>
<accession>A0A1C6KBF5</accession>
<dbReference type="InterPro" id="IPR036866">
    <property type="entry name" value="RibonucZ/Hydroxyglut_hydro"/>
</dbReference>
<organism evidence="2">
    <name type="scientific">uncultured Anaerotruncus sp</name>
    <dbReference type="NCBI Taxonomy" id="905011"/>
    <lineage>
        <taxon>Bacteria</taxon>
        <taxon>Bacillati</taxon>
        <taxon>Bacillota</taxon>
        <taxon>Clostridia</taxon>
        <taxon>Eubacteriales</taxon>
        <taxon>Oscillospiraceae</taxon>
        <taxon>Anaerotruncus</taxon>
        <taxon>environmental samples</taxon>
    </lineage>
</organism>
<dbReference type="SUPFAM" id="SSF56281">
    <property type="entry name" value="Metallo-hydrolase/oxidoreductase"/>
    <property type="match status" value="1"/>
</dbReference>
<gene>
    <name evidence="2" type="ORF">SAMEA3545359_02868</name>
</gene>
<dbReference type="EMBL" id="FMHG01000006">
    <property type="protein sequence ID" value="SCJ91709.1"/>
    <property type="molecule type" value="Genomic_DNA"/>
</dbReference>
<dbReference type="InterPro" id="IPR001279">
    <property type="entry name" value="Metallo-B-lactamas"/>
</dbReference>
<dbReference type="Gene3D" id="3.60.15.10">
    <property type="entry name" value="Ribonuclease Z/Hydroxyacylglutathione hydrolase-like"/>
    <property type="match status" value="1"/>
</dbReference>
<dbReference type="PANTHER" id="PTHR13754">
    <property type="entry name" value="METALLO-BETA-LACTAMASE SUPERFAMILY PROTEIN"/>
    <property type="match status" value="1"/>
</dbReference>
<dbReference type="CDD" id="cd07713">
    <property type="entry name" value="DHPS-like_MBL-fold"/>
    <property type="match status" value="1"/>
</dbReference>
<evidence type="ECO:0000259" key="1">
    <source>
        <dbReference type="Pfam" id="PF00753"/>
    </source>
</evidence>
<sequence>MSIQVTLHILMDNQPAPGREEEGLVCENGFSCLVTVTENGRQHKLLFDTGDSGRFLQNAAQLGLDLSAVEYVALSHAHYDHTRGFLAFAGMGYDYKLLVHRYFFTPKYWDQEHSYLYVGNAFGQEYITRHHIPCAMISHQTHPVWEEGHTYLISAFDRTCPFEPLDSCQLQSRGGEYCLDDFREEMALVIEGADGLVVLSGCSHSGPVNICQTAARRFGKPVKAFVGGTHLVAADEERAAKTIEYFNRSGIETVGVCHCTGELGLAAFADHCPHSQHIGVGTVLRFEI</sequence>
<evidence type="ECO:0000313" key="2">
    <source>
        <dbReference type="EMBL" id="SCJ91709.1"/>
    </source>
</evidence>
<reference evidence="2" key="1">
    <citation type="submission" date="2015-09" db="EMBL/GenBank/DDBJ databases">
        <authorList>
            <consortium name="Pathogen Informatics"/>
        </authorList>
    </citation>
    <scope>NUCLEOTIDE SEQUENCE</scope>
    <source>
        <strain evidence="2">2789STDY5834896</strain>
    </source>
</reference>
<dbReference type="AlphaFoldDB" id="A0A1C6KBF5"/>
<name>A0A1C6KBF5_9FIRM</name>
<proteinExistence type="predicted"/>
<dbReference type="PANTHER" id="PTHR13754:SF13">
    <property type="entry name" value="METALLO-BETA-LACTAMASE SUPERFAMILY PROTEIN (AFU_ORTHOLOGUE AFUA_3G07630)"/>
    <property type="match status" value="1"/>
</dbReference>
<dbReference type="GO" id="GO:0016740">
    <property type="term" value="F:transferase activity"/>
    <property type="evidence" value="ECO:0007669"/>
    <property type="project" value="TreeGrafter"/>
</dbReference>
<dbReference type="InterPro" id="IPR052926">
    <property type="entry name" value="Metallo-beta-lactamase_dom"/>
</dbReference>
<dbReference type="InterPro" id="IPR041712">
    <property type="entry name" value="DHPS-like_MBL-fold"/>
</dbReference>
<protein>
    <submittedName>
        <fullName evidence="2">Metallo-beta-lactamase superfamily</fullName>
    </submittedName>
</protein>
<dbReference type="Pfam" id="PF00753">
    <property type="entry name" value="Lactamase_B"/>
    <property type="match status" value="1"/>
</dbReference>